<dbReference type="RefSeq" id="WP_132082634.1">
    <property type="nucleotide sequence ID" value="NZ_DAMAKO010000014.1"/>
</dbReference>
<evidence type="ECO:0000256" key="2">
    <source>
        <dbReference type="SAM" id="SignalP"/>
    </source>
</evidence>
<keyword evidence="3" id="KW-0675">Receptor</keyword>
<name>A0A4R1PTS6_9FIRM</name>
<evidence type="ECO:0000313" key="3">
    <source>
        <dbReference type="EMBL" id="TCL35224.1"/>
    </source>
</evidence>
<dbReference type="InterPro" id="IPR005064">
    <property type="entry name" value="BUG"/>
</dbReference>
<dbReference type="EMBL" id="SLUI01000013">
    <property type="protein sequence ID" value="TCL35224.1"/>
    <property type="molecule type" value="Genomic_DNA"/>
</dbReference>
<dbReference type="PANTHER" id="PTHR42928:SF5">
    <property type="entry name" value="BLR1237 PROTEIN"/>
    <property type="match status" value="1"/>
</dbReference>
<organism evidence="3 4">
    <name type="scientific">Anaerospora hongkongensis</name>
    <dbReference type="NCBI Taxonomy" id="244830"/>
    <lineage>
        <taxon>Bacteria</taxon>
        <taxon>Bacillati</taxon>
        <taxon>Bacillota</taxon>
        <taxon>Negativicutes</taxon>
        <taxon>Selenomonadales</taxon>
        <taxon>Sporomusaceae</taxon>
        <taxon>Anaerospora</taxon>
    </lineage>
</organism>
<accession>A0A4R1PTS6</accession>
<dbReference type="PANTHER" id="PTHR42928">
    <property type="entry name" value="TRICARBOXYLATE-BINDING PROTEIN"/>
    <property type="match status" value="1"/>
</dbReference>
<proteinExistence type="inferred from homology"/>
<dbReference type="InterPro" id="IPR042100">
    <property type="entry name" value="Bug_dom1"/>
</dbReference>
<dbReference type="SUPFAM" id="SSF53850">
    <property type="entry name" value="Periplasmic binding protein-like II"/>
    <property type="match status" value="1"/>
</dbReference>
<dbReference type="Pfam" id="PF03401">
    <property type="entry name" value="TctC"/>
    <property type="match status" value="1"/>
</dbReference>
<comment type="similarity">
    <text evidence="1">Belongs to the UPF0065 (bug) family.</text>
</comment>
<keyword evidence="4" id="KW-1185">Reference proteome</keyword>
<dbReference type="Gene3D" id="3.40.190.10">
    <property type="entry name" value="Periplasmic binding protein-like II"/>
    <property type="match status" value="1"/>
</dbReference>
<dbReference type="Proteomes" id="UP000295063">
    <property type="component" value="Unassembled WGS sequence"/>
</dbReference>
<sequence length="323" mass="34250">MRKSIAFLLAALLMLTIAVAGCGGSQTAKKEEVKYPTKPIELIVPFAAGGGTDAVGRAFAEALKGNLKQEVVVVNKTGGGGAVGMAEGLKAKADGYTLTMITREVVSLPLQGQAPFKTQDFRLIANVNFDPTVIVVSTDSKYRTIEDLLADLKANPDKLNFAASVTPNFYAIQFSQAAGVKFVTVPFQGAAPAMTEILGGRADFGIYGPGEVKAQIDAGKLRPLAVMADKRFDGLKDVPTLKEKGIDASTGTYRGIAVPPGTPEAVVKVLEEAVAAAVKDAKFVEFMNKSFLGIDYKNAADYKTFLEKDIKILEPIIEAGKKK</sequence>
<feature type="chain" id="PRO_5038881465" evidence="2">
    <location>
        <begin position="21"/>
        <end position="323"/>
    </location>
</feature>
<reference evidence="3 4" key="1">
    <citation type="submission" date="2019-03" db="EMBL/GenBank/DDBJ databases">
        <title>Genomic Encyclopedia of Type Strains, Phase IV (KMG-IV): sequencing the most valuable type-strain genomes for metagenomic binning, comparative biology and taxonomic classification.</title>
        <authorList>
            <person name="Goeker M."/>
        </authorList>
    </citation>
    <scope>NUCLEOTIDE SEQUENCE [LARGE SCALE GENOMIC DNA]</scope>
    <source>
        <strain evidence="3 4">DSM 15969</strain>
    </source>
</reference>
<protein>
    <submittedName>
        <fullName evidence="3">Tripartite-type tricarboxylate transporter receptor subunit TctC</fullName>
    </submittedName>
</protein>
<keyword evidence="2" id="KW-0732">Signal</keyword>
<evidence type="ECO:0000256" key="1">
    <source>
        <dbReference type="ARBA" id="ARBA00006987"/>
    </source>
</evidence>
<comment type="caution">
    <text evidence="3">The sequence shown here is derived from an EMBL/GenBank/DDBJ whole genome shotgun (WGS) entry which is preliminary data.</text>
</comment>
<dbReference type="PROSITE" id="PS51257">
    <property type="entry name" value="PROKAR_LIPOPROTEIN"/>
    <property type="match status" value="1"/>
</dbReference>
<gene>
    <name evidence="3" type="ORF">EV210_11365</name>
</gene>
<dbReference type="OrthoDB" id="8880247at2"/>
<dbReference type="Gene3D" id="3.40.190.150">
    <property type="entry name" value="Bordetella uptake gene, domain 1"/>
    <property type="match status" value="1"/>
</dbReference>
<dbReference type="PIRSF" id="PIRSF017082">
    <property type="entry name" value="YflP"/>
    <property type="match status" value="1"/>
</dbReference>
<feature type="signal peptide" evidence="2">
    <location>
        <begin position="1"/>
        <end position="20"/>
    </location>
</feature>
<evidence type="ECO:0000313" key="4">
    <source>
        <dbReference type="Proteomes" id="UP000295063"/>
    </source>
</evidence>
<dbReference type="CDD" id="cd07012">
    <property type="entry name" value="PBP2_Bug_TTT"/>
    <property type="match status" value="1"/>
</dbReference>
<dbReference type="AlphaFoldDB" id="A0A4R1PTS6"/>